<evidence type="ECO:0000313" key="1">
    <source>
        <dbReference type="EMBL" id="DAD72188.1"/>
    </source>
</evidence>
<name>A0A8S5LQ80_9CAUD</name>
<accession>A0A8S5LQ80</accession>
<protein>
    <submittedName>
        <fullName evidence="1">Nucleic-acid-binding protein</fullName>
    </submittedName>
</protein>
<sequence length="154" mass="17801">MECFDVLFCQKCKEETGDGFFREYSEEFCKESNWEVPPRICPKHHCEGEPVDIPDSEFMILYDQTEDPEFIEAMVKLRKDDIIEYRTRFLQFKRQYDAEIARLQSGLPHCPHCNSTDLSKISNLSKAGKIGLFGIFGAGDLGKTYKCNKCGCKF</sequence>
<dbReference type="EMBL" id="BK015895">
    <property type="protein sequence ID" value="DAD72188.1"/>
    <property type="molecule type" value="Genomic_DNA"/>
</dbReference>
<reference evidence="1" key="1">
    <citation type="journal article" date="2021" name="Proc. Natl. Acad. Sci. U.S.A.">
        <title>A Catalog of Tens of Thousands of Viruses from Human Metagenomes Reveals Hidden Associations with Chronic Diseases.</title>
        <authorList>
            <person name="Tisza M.J."/>
            <person name="Buck C.B."/>
        </authorList>
    </citation>
    <scope>NUCLEOTIDE SEQUENCE</scope>
    <source>
        <strain evidence="1">CtTC45</strain>
    </source>
</reference>
<proteinExistence type="predicted"/>
<organism evidence="1">
    <name type="scientific">Siphoviridae sp. ctTC45</name>
    <dbReference type="NCBI Taxonomy" id="2827573"/>
    <lineage>
        <taxon>Viruses</taxon>
        <taxon>Duplodnaviria</taxon>
        <taxon>Heunggongvirae</taxon>
        <taxon>Uroviricota</taxon>
        <taxon>Caudoviricetes</taxon>
    </lineage>
</organism>